<comment type="caution">
    <text evidence="2">The sequence shown here is derived from an EMBL/GenBank/DDBJ whole genome shotgun (WGS) entry which is preliminary data.</text>
</comment>
<name>A0A814IDY1_9BILA</name>
<evidence type="ECO:0000313" key="3">
    <source>
        <dbReference type="Proteomes" id="UP000663889"/>
    </source>
</evidence>
<dbReference type="EMBL" id="CAJNOO010000170">
    <property type="protein sequence ID" value="CAF0838850.1"/>
    <property type="molecule type" value="Genomic_DNA"/>
</dbReference>
<evidence type="ECO:0000313" key="1">
    <source>
        <dbReference type="EMBL" id="CAF0838850.1"/>
    </source>
</evidence>
<reference evidence="2" key="1">
    <citation type="submission" date="2021-02" db="EMBL/GenBank/DDBJ databases">
        <authorList>
            <person name="Nowell W R."/>
        </authorList>
    </citation>
    <scope>NUCLEOTIDE SEQUENCE</scope>
</reference>
<protein>
    <submittedName>
        <fullName evidence="2">Uncharacterized protein</fullName>
    </submittedName>
</protein>
<sequence length="59" mass="6632">MQMFCGGVQQQYTINKGKCGICGEVYDEKNKLFEKGGSMYKGTSVKTYEQGQQIQVKVN</sequence>
<proteinExistence type="predicted"/>
<evidence type="ECO:0000313" key="2">
    <source>
        <dbReference type="EMBL" id="CAF1022685.1"/>
    </source>
</evidence>
<dbReference type="EMBL" id="CAJNOU010000526">
    <property type="protein sequence ID" value="CAF1022685.1"/>
    <property type="molecule type" value="Genomic_DNA"/>
</dbReference>
<feature type="non-terminal residue" evidence="2">
    <location>
        <position position="1"/>
    </location>
</feature>
<dbReference type="AlphaFoldDB" id="A0A814IDY1"/>
<gene>
    <name evidence="1" type="ORF">RFH988_LOCUS5832</name>
    <name evidence="2" type="ORF">SEV965_LOCUS11884</name>
</gene>
<organism evidence="2 3">
    <name type="scientific">Rotaria sordida</name>
    <dbReference type="NCBI Taxonomy" id="392033"/>
    <lineage>
        <taxon>Eukaryota</taxon>
        <taxon>Metazoa</taxon>
        <taxon>Spiralia</taxon>
        <taxon>Gnathifera</taxon>
        <taxon>Rotifera</taxon>
        <taxon>Eurotatoria</taxon>
        <taxon>Bdelloidea</taxon>
        <taxon>Philodinida</taxon>
        <taxon>Philodinidae</taxon>
        <taxon>Rotaria</taxon>
    </lineage>
</organism>
<dbReference type="Proteomes" id="UP000663882">
    <property type="component" value="Unassembled WGS sequence"/>
</dbReference>
<dbReference type="OrthoDB" id="64893at2759"/>
<accession>A0A814IDY1</accession>
<dbReference type="Proteomes" id="UP000663889">
    <property type="component" value="Unassembled WGS sequence"/>
</dbReference>